<organism evidence="2 3">
    <name type="scientific">Mucilaginibacter paludis DSM 18603</name>
    <dbReference type="NCBI Taxonomy" id="714943"/>
    <lineage>
        <taxon>Bacteria</taxon>
        <taxon>Pseudomonadati</taxon>
        <taxon>Bacteroidota</taxon>
        <taxon>Sphingobacteriia</taxon>
        <taxon>Sphingobacteriales</taxon>
        <taxon>Sphingobacteriaceae</taxon>
        <taxon>Mucilaginibacter</taxon>
    </lineage>
</organism>
<reference evidence="2" key="1">
    <citation type="submission" date="2011-09" db="EMBL/GenBank/DDBJ databases">
        <title>The permanent draft genome of Mucilaginibacter paludis DSM 18603.</title>
        <authorList>
            <consortium name="US DOE Joint Genome Institute (JGI-PGF)"/>
            <person name="Lucas S."/>
            <person name="Han J."/>
            <person name="Lapidus A."/>
            <person name="Bruce D."/>
            <person name="Goodwin L."/>
            <person name="Pitluck S."/>
            <person name="Peters L."/>
            <person name="Kyrpides N."/>
            <person name="Mavromatis K."/>
            <person name="Ivanova N."/>
            <person name="Mikhailova N."/>
            <person name="Held B."/>
            <person name="Detter J.C."/>
            <person name="Tapia R."/>
            <person name="Han C."/>
            <person name="Land M."/>
            <person name="Hauser L."/>
            <person name="Markowitz V."/>
            <person name="Cheng J.-F."/>
            <person name="Hugenholtz P."/>
            <person name="Woyke T."/>
            <person name="Wu D."/>
            <person name="Tindall B."/>
            <person name="Brambilla E."/>
            <person name="Klenk H.-P."/>
            <person name="Eisen J.A."/>
        </authorList>
    </citation>
    <scope>NUCLEOTIDE SEQUENCE [LARGE SCALE GENOMIC DNA]</scope>
    <source>
        <strain evidence="2">DSM 18603</strain>
    </source>
</reference>
<name>H1YA22_9SPHI</name>
<sequence length="415" mass="44386">MKQHQNIALYTIALLLLIAGACTKMDAYKDKYLKNGSIVYPGRMDSVKIFSGRNRVKVTGLFTSDPKIVKYRVFWNSRRDSVEVAIKRTSGVDTARVIISNLPEGLMSFEVRTYDAQGNISVPVDTAANVYGDLYQASITNRAIVDAAMQADGSALITWADVDKTSGIVNMEIKYADKFNKSHDTIVTSAIKGLTTTLPNFKPGNSISYSTAYVPTATAIDKFNTAYQTHSVKAEITSIYLSNTGPFTPAANTGRWGVLGAPWITNAAAMNKSGGTIGGYSSDVGGVINWETWDNTPVVNGIVYQATSSPLPAGNYMVMFDEYSEVQSNSSVYCVAAAGGGGIPVLANLSTALGYVSLFNGATVGKTSPNVSDTRSFNFTLTAPQVVSIGFLGNVVGSGNPGSYFQVKNIKLFQN</sequence>
<dbReference type="Pfam" id="PF16405">
    <property type="entry name" value="DUF5013"/>
    <property type="match status" value="1"/>
</dbReference>
<dbReference type="OrthoDB" id="1043438at2"/>
<dbReference type="eggNOG" id="ENOG502Z9Q2">
    <property type="taxonomic scope" value="Bacteria"/>
</dbReference>
<keyword evidence="3" id="KW-1185">Reference proteome</keyword>
<dbReference type="EMBL" id="CM001403">
    <property type="protein sequence ID" value="EHQ25006.1"/>
    <property type="molecule type" value="Genomic_DNA"/>
</dbReference>
<evidence type="ECO:0000313" key="3">
    <source>
        <dbReference type="Proteomes" id="UP000002774"/>
    </source>
</evidence>
<dbReference type="HOGENOM" id="CLU_033796_0_0_10"/>
<dbReference type="RefSeq" id="WP_008504628.1">
    <property type="nucleotide sequence ID" value="NZ_CM001403.1"/>
</dbReference>
<dbReference type="InterPro" id="IPR032181">
    <property type="entry name" value="DUF5013"/>
</dbReference>
<accession>H1YA22</accession>
<dbReference type="STRING" id="714943.Mucpa_0825"/>
<feature type="domain" description="DUF5013" evidence="1">
    <location>
        <begin position="244"/>
        <end position="390"/>
    </location>
</feature>
<dbReference type="Proteomes" id="UP000002774">
    <property type="component" value="Chromosome"/>
</dbReference>
<dbReference type="PROSITE" id="PS51257">
    <property type="entry name" value="PROKAR_LIPOPROTEIN"/>
    <property type="match status" value="1"/>
</dbReference>
<dbReference type="Pfam" id="PF16389">
    <property type="entry name" value="DUF4998"/>
    <property type="match status" value="1"/>
</dbReference>
<protein>
    <recommendedName>
        <fullName evidence="1">DUF5013 domain-containing protein</fullName>
    </recommendedName>
</protein>
<evidence type="ECO:0000313" key="2">
    <source>
        <dbReference type="EMBL" id="EHQ25006.1"/>
    </source>
</evidence>
<proteinExistence type="predicted"/>
<dbReference type="AlphaFoldDB" id="H1YA22"/>
<gene>
    <name evidence="2" type="ORF">Mucpa_0825</name>
</gene>
<evidence type="ECO:0000259" key="1">
    <source>
        <dbReference type="Pfam" id="PF16405"/>
    </source>
</evidence>